<comment type="caution">
    <text evidence="1">The sequence shown here is derived from an EMBL/GenBank/DDBJ whole genome shotgun (WGS) entry which is preliminary data.</text>
</comment>
<dbReference type="CDD" id="cd10148">
    <property type="entry name" value="CsoR-like_DUF156"/>
    <property type="match status" value="1"/>
</dbReference>
<sequence>MEDLSNPSPKRVVQPNKQQLLNRLKRIEGQVRGVHKMVEEDRYCVDILNQIAAINSAVNKVSLALLEDHTTHCVSKAVKENSGDEAISELMDVFQRLVK</sequence>
<evidence type="ECO:0000313" key="1">
    <source>
        <dbReference type="EMBL" id="MFC5711886.1"/>
    </source>
</evidence>
<name>A0ABW0YID3_9BACI</name>
<organism evidence="1 2">
    <name type="scientific">Thalassorhabdus alkalitolerans</name>
    <dbReference type="NCBI Taxonomy" id="2282697"/>
    <lineage>
        <taxon>Bacteria</taxon>
        <taxon>Bacillati</taxon>
        <taxon>Bacillota</taxon>
        <taxon>Bacilli</taxon>
        <taxon>Bacillales</taxon>
        <taxon>Bacillaceae</taxon>
        <taxon>Thalassorhabdus</taxon>
    </lineage>
</organism>
<accession>A0ABW0YID3</accession>
<dbReference type="Pfam" id="PF02583">
    <property type="entry name" value="Trns_repr_metal"/>
    <property type="match status" value="1"/>
</dbReference>
<proteinExistence type="predicted"/>
<dbReference type="PANTHER" id="PTHR33677:SF3">
    <property type="entry name" value="COPPER-SENSING TRANSCRIPTIONAL REPRESSOR RICR"/>
    <property type="match status" value="1"/>
</dbReference>
<evidence type="ECO:0000313" key="2">
    <source>
        <dbReference type="Proteomes" id="UP001596142"/>
    </source>
</evidence>
<keyword evidence="2" id="KW-1185">Reference proteome</keyword>
<dbReference type="EMBL" id="JBHSOZ010000003">
    <property type="protein sequence ID" value="MFC5711886.1"/>
    <property type="molecule type" value="Genomic_DNA"/>
</dbReference>
<protein>
    <submittedName>
        <fullName evidence="1">Metal-sensitive transcriptional regulator</fullName>
    </submittedName>
</protein>
<dbReference type="RefSeq" id="WP_385938766.1">
    <property type="nucleotide sequence ID" value="NZ_JBHSOZ010000003.1"/>
</dbReference>
<dbReference type="Gene3D" id="1.20.58.1000">
    <property type="entry name" value="Metal-sensitive repressor, helix protomer"/>
    <property type="match status" value="1"/>
</dbReference>
<dbReference type="InterPro" id="IPR038390">
    <property type="entry name" value="Metal_Tscrpt_repr_sf"/>
</dbReference>
<reference evidence="2" key="1">
    <citation type="journal article" date="2019" name="Int. J. Syst. Evol. Microbiol.">
        <title>The Global Catalogue of Microorganisms (GCM) 10K type strain sequencing project: providing services to taxonomists for standard genome sequencing and annotation.</title>
        <authorList>
            <consortium name="The Broad Institute Genomics Platform"/>
            <consortium name="The Broad Institute Genome Sequencing Center for Infectious Disease"/>
            <person name="Wu L."/>
            <person name="Ma J."/>
        </authorList>
    </citation>
    <scope>NUCLEOTIDE SEQUENCE [LARGE SCALE GENOMIC DNA]</scope>
    <source>
        <strain evidence="2">CECT 7184</strain>
    </source>
</reference>
<gene>
    <name evidence="1" type="ORF">ACFPU1_03750</name>
</gene>
<dbReference type="Proteomes" id="UP001596142">
    <property type="component" value="Unassembled WGS sequence"/>
</dbReference>
<dbReference type="InterPro" id="IPR003735">
    <property type="entry name" value="Metal_Tscrpt_repr"/>
</dbReference>
<dbReference type="PANTHER" id="PTHR33677">
    <property type="entry name" value="TRANSCRIPTIONAL REPRESSOR FRMR-RELATED"/>
    <property type="match status" value="1"/>
</dbReference>